<proteinExistence type="inferred from homology"/>
<dbReference type="InterPro" id="IPR036249">
    <property type="entry name" value="Thioredoxin-like_sf"/>
</dbReference>
<evidence type="ECO:0000259" key="6">
    <source>
        <dbReference type="PROSITE" id="PS50405"/>
    </source>
</evidence>
<dbReference type="SUPFAM" id="SSF52833">
    <property type="entry name" value="Thioredoxin-like"/>
    <property type="match status" value="1"/>
</dbReference>
<dbReference type="Proteomes" id="UP000593562">
    <property type="component" value="Unassembled WGS sequence"/>
</dbReference>
<dbReference type="Gene3D" id="1.20.1050.10">
    <property type="match status" value="1"/>
</dbReference>
<dbReference type="EC" id="2.5.1.18" evidence="1"/>
<evidence type="ECO:0000256" key="1">
    <source>
        <dbReference type="ARBA" id="ARBA00012452"/>
    </source>
</evidence>
<dbReference type="InterPro" id="IPR004045">
    <property type="entry name" value="Glutathione_S-Trfase_N"/>
</dbReference>
<evidence type="ECO:0000256" key="2">
    <source>
        <dbReference type="ARBA" id="ARBA00022679"/>
    </source>
</evidence>
<evidence type="ECO:0000313" key="8">
    <source>
        <dbReference type="Proteomes" id="UP000593562"/>
    </source>
</evidence>
<dbReference type="Pfam" id="PF00043">
    <property type="entry name" value="GST_C"/>
    <property type="match status" value="1"/>
</dbReference>
<dbReference type="InterPro" id="IPR045073">
    <property type="entry name" value="Omega/Tau-like"/>
</dbReference>
<name>A0A7J7DCN3_TRIWF</name>
<dbReference type="GO" id="GO:0004364">
    <property type="term" value="F:glutathione transferase activity"/>
    <property type="evidence" value="ECO:0007669"/>
    <property type="project" value="UniProtKB-EC"/>
</dbReference>
<protein>
    <recommendedName>
        <fullName evidence="1">glutathione transferase</fullName>
        <ecNumber evidence="1">2.5.1.18</ecNumber>
    </recommendedName>
</protein>
<keyword evidence="2 7" id="KW-0808">Transferase</keyword>
<dbReference type="PANTHER" id="PTHR11260">
    <property type="entry name" value="GLUTATHIONE S-TRANSFERASE, GST, SUPERFAMILY, GST DOMAIN CONTAINING"/>
    <property type="match status" value="1"/>
</dbReference>
<dbReference type="InterPro" id="IPR004046">
    <property type="entry name" value="GST_C"/>
</dbReference>
<evidence type="ECO:0000313" key="7">
    <source>
        <dbReference type="EMBL" id="KAF5744112.1"/>
    </source>
</evidence>
<feature type="domain" description="GST N-terminal" evidence="5">
    <location>
        <begin position="2"/>
        <end position="81"/>
    </location>
</feature>
<dbReference type="SFLD" id="SFLDG00358">
    <property type="entry name" value="Main_(cytGST)"/>
    <property type="match status" value="1"/>
</dbReference>
<dbReference type="SUPFAM" id="SSF47616">
    <property type="entry name" value="GST C-terminal domain-like"/>
    <property type="match status" value="1"/>
</dbReference>
<dbReference type="GO" id="GO:0006749">
    <property type="term" value="P:glutathione metabolic process"/>
    <property type="evidence" value="ECO:0007669"/>
    <property type="project" value="InterPro"/>
</dbReference>
<dbReference type="InterPro" id="IPR045074">
    <property type="entry name" value="GST_C_Tau"/>
</dbReference>
<dbReference type="FunFam" id="3.40.30.10:FF:000014">
    <property type="entry name" value="Tau class glutathione S-transferase"/>
    <property type="match status" value="1"/>
</dbReference>
<dbReference type="Pfam" id="PF02798">
    <property type="entry name" value="GST_N"/>
    <property type="match status" value="1"/>
</dbReference>
<accession>A0A7J7DCN3</accession>
<dbReference type="Gene3D" id="3.40.30.10">
    <property type="entry name" value="Glutaredoxin"/>
    <property type="match status" value="1"/>
</dbReference>
<sequence length="221" mass="25632">MEEVKVHGAWPSLYSFRVQWALRLKNVDYGYIEEDLLNKSELLLKYNPVHKKIPVLVHGSRPIAESTVILEYIEETWPQNPLLPKDAYGRAMARFWINFSEQQSIGLSMIFSTVGEEQEKAAREAKEVVKIIEEQALGDKKFFGGDEIGMVDLVFGWIAWLPVIEEACGVKVLDADSFPRLFDWIKNFKNHPVIKDSFPHHDQMLAFYKPKREMIIQSLKH</sequence>
<keyword evidence="8" id="KW-1185">Reference proteome</keyword>
<dbReference type="InterPro" id="IPR036282">
    <property type="entry name" value="Glutathione-S-Trfase_C_sf"/>
</dbReference>
<feature type="domain" description="GST C-terminal" evidence="6">
    <location>
        <begin position="86"/>
        <end position="214"/>
    </location>
</feature>
<comment type="catalytic activity">
    <reaction evidence="3">
        <text>RX + glutathione = an S-substituted glutathione + a halide anion + H(+)</text>
        <dbReference type="Rhea" id="RHEA:16437"/>
        <dbReference type="ChEBI" id="CHEBI:15378"/>
        <dbReference type="ChEBI" id="CHEBI:16042"/>
        <dbReference type="ChEBI" id="CHEBI:17792"/>
        <dbReference type="ChEBI" id="CHEBI:57925"/>
        <dbReference type="ChEBI" id="CHEBI:90779"/>
        <dbReference type="EC" id="2.5.1.18"/>
    </reaction>
</comment>
<comment type="caution">
    <text evidence="7">The sequence shown here is derived from an EMBL/GenBank/DDBJ whole genome shotgun (WGS) entry which is preliminary data.</text>
</comment>
<dbReference type="SFLD" id="SFLDG01152">
    <property type="entry name" value="Main.3:_Omega-_and_Tau-like"/>
    <property type="match status" value="1"/>
</dbReference>
<dbReference type="CDD" id="cd03058">
    <property type="entry name" value="GST_N_Tau"/>
    <property type="match status" value="1"/>
</dbReference>
<evidence type="ECO:0000256" key="3">
    <source>
        <dbReference type="ARBA" id="ARBA00047960"/>
    </source>
</evidence>
<dbReference type="CDD" id="cd03185">
    <property type="entry name" value="GST_C_Tau"/>
    <property type="match status" value="1"/>
</dbReference>
<dbReference type="AlphaFoldDB" id="A0A7J7DCN3"/>
<dbReference type="PROSITE" id="PS50405">
    <property type="entry name" value="GST_CTER"/>
    <property type="match status" value="1"/>
</dbReference>
<reference evidence="7 8" key="1">
    <citation type="journal article" date="2020" name="Nat. Commun.">
        <title>Genome of Tripterygium wilfordii and identification of cytochrome P450 involved in triptolide biosynthesis.</title>
        <authorList>
            <person name="Tu L."/>
            <person name="Su P."/>
            <person name="Zhang Z."/>
            <person name="Gao L."/>
            <person name="Wang J."/>
            <person name="Hu T."/>
            <person name="Zhou J."/>
            <person name="Zhang Y."/>
            <person name="Zhao Y."/>
            <person name="Liu Y."/>
            <person name="Song Y."/>
            <person name="Tong Y."/>
            <person name="Lu Y."/>
            <person name="Yang J."/>
            <person name="Xu C."/>
            <person name="Jia M."/>
            <person name="Peters R.J."/>
            <person name="Huang L."/>
            <person name="Gao W."/>
        </authorList>
    </citation>
    <scope>NUCLEOTIDE SEQUENCE [LARGE SCALE GENOMIC DNA]</scope>
    <source>
        <strain evidence="8">cv. XIE 37</strain>
        <tissue evidence="7">Leaf</tissue>
    </source>
</reference>
<dbReference type="InterPro" id="IPR040079">
    <property type="entry name" value="Glutathione_S-Trfase"/>
</dbReference>
<evidence type="ECO:0000259" key="5">
    <source>
        <dbReference type="PROSITE" id="PS50404"/>
    </source>
</evidence>
<dbReference type="OrthoDB" id="4951845at2759"/>
<dbReference type="InParanoid" id="A0A7J7DCN3"/>
<dbReference type="SFLD" id="SFLDS00019">
    <property type="entry name" value="Glutathione_Transferase_(cytos"/>
    <property type="match status" value="1"/>
</dbReference>
<dbReference type="PANTHER" id="PTHR11260:SF775">
    <property type="entry name" value="GLUTATHIONE S-TRANSFERASE U10"/>
    <property type="match status" value="1"/>
</dbReference>
<comment type="similarity">
    <text evidence="4">Belongs to the GST superfamily.</text>
</comment>
<evidence type="ECO:0000256" key="4">
    <source>
        <dbReference type="RuleBase" id="RU003494"/>
    </source>
</evidence>
<dbReference type="PROSITE" id="PS50404">
    <property type="entry name" value="GST_NTER"/>
    <property type="match status" value="1"/>
</dbReference>
<dbReference type="FunFam" id="1.20.1050.10:FF:000012">
    <property type="entry name" value="Tau class glutathione S-transferase"/>
    <property type="match status" value="1"/>
</dbReference>
<organism evidence="7 8">
    <name type="scientific">Tripterygium wilfordii</name>
    <name type="common">Thunder God vine</name>
    <dbReference type="NCBI Taxonomy" id="458696"/>
    <lineage>
        <taxon>Eukaryota</taxon>
        <taxon>Viridiplantae</taxon>
        <taxon>Streptophyta</taxon>
        <taxon>Embryophyta</taxon>
        <taxon>Tracheophyta</taxon>
        <taxon>Spermatophyta</taxon>
        <taxon>Magnoliopsida</taxon>
        <taxon>eudicotyledons</taxon>
        <taxon>Gunneridae</taxon>
        <taxon>Pentapetalae</taxon>
        <taxon>rosids</taxon>
        <taxon>fabids</taxon>
        <taxon>Celastrales</taxon>
        <taxon>Celastraceae</taxon>
        <taxon>Tripterygium</taxon>
    </lineage>
</organism>
<dbReference type="EMBL" id="JAAARO010000008">
    <property type="protein sequence ID" value="KAF5744112.1"/>
    <property type="molecule type" value="Genomic_DNA"/>
</dbReference>
<dbReference type="InterPro" id="IPR010987">
    <property type="entry name" value="Glutathione-S-Trfase_C-like"/>
</dbReference>
<dbReference type="GO" id="GO:0005737">
    <property type="term" value="C:cytoplasm"/>
    <property type="evidence" value="ECO:0007669"/>
    <property type="project" value="TreeGrafter"/>
</dbReference>
<gene>
    <name evidence="7" type="ORF">HS088_TW08G00705</name>
</gene>